<dbReference type="SUPFAM" id="SSF55846">
    <property type="entry name" value="N-acetylmuramoyl-L-alanine amidase-like"/>
    <property type="match status" value="1"/>
</dbReference>
<dbReference type="PROSITE" id="PS50943">
    <property type="entry name" value="HTH_CROC1"/>
    <property type="match status" value="1"/>
</dbReference>
<accession>A0A538TSJ3</accession>
<dbReference type="InterPro" id="IPR036505">
    <property type="entry name" value="Amidase/PGRP_sf"/>
</dbReference>
<dbReference type="SUPFAM" id="SSF47413">
    <property type="entry name" value="lambda repressor-like DNA-binding domains"/>
    <property type="match status" value="1"/>
</dbReference>
<dbReference type="CDD" id="cd00093">
    <property type="entry name" value="HTH_XRE"/>
    <property type="match status" value="1"/>
</dbReference>
<reference evidence="2 3" key="1">
    <citation type="journal article" date="2019" name="Nat. Microbiol.">
        <title>Mediterranean grassland soil C-N compound turnover is dependent on rainfall and depth, and is mediated by genomically divergent microorganisms.</title>
        <authorList>
            <person name="Diamond S."/>
            <person name="Andeer P.F."/>
            <person name="Li Z."/>
            <person name="Crits-Christoph A."/>
            <person name="Burstein D."/>
            <person name="Anantharaman K."/>
            <person name="Lane K.R."/>
            <person name="Thomas B.C."/>
            <person name="Pan C."/>
            <person name="Northen T.R."/>
            <person name="Banfield J.F."/>
        </authorList>
    </citation>
    <scope>NUCLEOTIDE SEQUENCE [LARGE SCALE GENOMIC DNA]</scope>
    <source>
        <strain evidence="2">WS_8</strain>
    </source>
</reference>
<dbReference type="InterPro" id="IPR015510">
    <property type="entry name" value="PGRP"/>
</dbReference>
<proteinExistence type="predicted"/>
<dbReference type="Gene3D" id="3.40.80.10">
    <property type="entry name" value="Peptidoglycan recognition protein-like"/>
    <property type="match status" value="1"/>
</dbReference>
<dbReference type="PANTHER" id="PTHR11022:SF41">
    <property type="entry name" value="PEPTIDOGLYCAN-RECOGNITION PROTEIN LC-RELATED"/>
    <property type="match status" value="1"/>
</dbReference>
<dbReference type="Proteomes" id="UP000316609">
    <property type="component" value="Unassembled WGS sequence"/>
</dbReference>
<organism evidence="2 3">
    <name type="scientific">Eiseniibacteriota bacterium</name>
    <dbReference type="NCBI Taxonomy" id="2212470"/>
    <lineage>
        <taxon>Bacteria</taxon>
        <taxon>Candidatus Eiseniibacteriota</taxon>
    </lineage>
</organism>
<dbReference type="EMBL" id="VBOY01000054">
    <property type="protein sequence ID" value="TMQ66587.1"/>
    <property type="molecule type" value="Genomic_DNA"/>
</dbReference>
<sequence length="254" mass="27983">MLHHSLTRDGQTVSWGAIRRHHVETRDWGAIGYHYGVELVGDHYEVLMGRSELDPAAACPEEQMNARALHVCCVGNFDDTAPPSAMLEVLVGLVILPAMVEYGLPPERIIGHRDVNPIKTCPRTRFDLDVVRTISLEFTGTLAGVERWHHEQGAGKGPLAALRRAAPGRVTREDLAHRLGWPLQTLAELESSAALPPDDQVPHYARALGISEHRVLEAFTLAALEYHRQKLAEASARLGVLHTQSPKPRPRAAA</sequence>
<dbReference type="PANTHER" id="PTHR11022">
    <property type="entry name" value="PEPTIDOGLYCAN RECOGNITION PROTEIN"/>
    <property type="match status" value="1"/>
</dbReference>
<gene>
    <name evidence="2" type="ORF">E6K78_06090</name>
</gene>
<evidence type="ECO:0000313" key="3">
    <source>
        <dbReference type="Proteomes" id="UP000316609"/>
    </source>
</evidence>
<dbReference type="InterPro" id="IPR001387">
    <property type="entry name" value="Cro/C1-type_HTH"/>
</dbReference>
<evidence type="ECO:0000259" key="1">
    <source>
        <dbReference type="PROSITE" id="PS50943"/>
    </source>
</evidence>
<dbReference type="InterPro" id="IPR002502">
    <property type="entry name" value="Amidase_domain"/>
</dbReference>
<feature type="non-terminal residue" evidence="2">
    <location>
        <position position="1"/>
    </location>
</feature>
<dbReference type="CDD" id="cd06583">
    <property type="entry name" value="PGRP"/>
    <property type="match status" value="1"/>
</dbReference>
<evidence type="ECO:0000313" key="2">
    <source>
        <dbReference type="EMBL" id="TMQ66587.1"/>
    </source>
</evidence>
<dbReference type="Gene3D" id="1.10.260.40">
    <property type="entry name" value="lambda repressor-like DNA-binding domains"/>
    <property type="match status" value="1"/>
</dbReference>
<dbReference type="InterPro" id="IPR010982">
    <property type="entry name" value="Lambda_DNA-bd_dom_sf"/>
</dbReference>
<dbReference type="GO" id="GO:0003677">
    <property type="term" value="F:DNA binding"/>
    <property type="evidence" value="ECO:0007669"/>
    <property type="project" value="InterPro"/>
</dbReference>
<feature type="domain" description="HTH cro/C1-type" evidence="1">
    <location>
        <begin position="159"/>
        <end position="215"/>
    </location>
</feature>
<name>A0A538TSJ3_UNCEI</name>
<dbReference type="Pfam" id="PF01510">
    <property type="entry name" value="Amidase_2"/>
    <property type="match status" value="1"/>
</dbReference>
<dbReference type="GO" id="GO:0008745">
    <property type="term" value="F:N-acetylmuramoyl-L-alanine amidase activity"/>
    <property type="evidence" value="ECO:0007669"/>
    <property type="project" value="InterPro"/>
</dbReference>
<comment type="caution">
    <text evidence="2">The sequence shown here is derived from an EMBL/GenBank/DDBJ whole genome shotgun (WGS) entry which is preliminary data.</text>
</comment>
<dbReference type="GO" id="GO:0009253">
    <property type="term" value="P:peptidoglycan catabolic process"/>
    <property type="evidence" value="ECO:0007669"/>
    <property type="project" value="InterPro"/>
</dbReference>
<protein>
    <recommendedName>
        <fullName evidence="1">HTH cro/C1-type domain-containing protein</fullName>
    </recommendedName>
</protein>
<dbReference type="AlphaFoldDB" id="A0A538TSJ3"/>